<dbReference type="EMBL" id="SSMQ01000003">
    <property type="protein sequence ID" value="TKD12426.1"/>
    <property type="molecule type" value="Genomic_DNA"/>
</dbReference>
<evidence type="ECO:0000256" key="1">
    <source>
        <dbReference type="SAM" id="MobiDB-lite"/>
    </source>
</evidence>
<name>A0A4U1JIX2_9BACT</name>
<accession>A0A4U1JIX2</accession>
<evidence type="ECO:0000313" key="3">
    <source>
        <dbReference type="Proteomes" id="UP000309215"/>
    </source>
</evidence>
<dbReference type="AlphaFoldDB" id="A0A4U1JIX2"/>
<dbReference type="PRINTS" id="PR01217">
    <property type="entry name" value="PRICHEXTENSN"/>
</dbReference>
<gene>
    <name evidence="2" type="ORF">E8A74_04830</name>
</gene>
<protein>
    <submittedName>
        <fullName evidence="2">Uncharacterized protein</fullName>
    </submittedName>
</protein>
<feature type="compositionally biased region" description="Polar residues" evidence="1">
    <location>
        <begin position="1"/>
        <end position="12"/>
    </location>
</feature>
<dbReference type="Proteomes" id="UP000309215">
    <property type="component" value="Unassembled WGS sequence"/>
</dbReference>
<dbReference type="OrthoDB" id="5530835at2"/>
<feature type="region of interest" description="Disordered" evidence="1">
    <location>
        <begin position="1"/>
        <end position="28"/>
    </location>
</feature>
<comment type="caution">
    <text evidence="2">The sequence shown here is derived from an EMBL/GenBank/DDBJ whole genome shotgun (WGS) entry which is preliminary data.</text>
</comment>
<sequence length="245" mass="25972">MPDTLIPTTAADTPTVYPSEPEPDDASPWLTWIPAPDYWNASPTMFLPPPKPAPPVPIPEGVILIPTELLPPPALAHGPRAPSAIPPPQFVGPVADVAPEPPVSVPAPAPALAPAIVPTPLPLDAFPLERCARLDAALALDPAAEPNILEQHHLDLATWRALRQHWQGALRAAIRGGDLAPLRAYDDAFVGELERVRGTVTPEQHASLTRANERGARAEALAALGLPAAAILPVERVMLRRAARV</sequence>
<keyword evidence="3" id="KW-1185">Reference proteome</keyword>
<evidence type="ECO:0000313" key="2">
    <source>
        <dbReference type="EMBL" id="TKD12426.1"/>
    </source>
</evidence>
<organism evidence="2 3">
    <name type="scientific">Polyangium fumosum</name>
    <dbReference type="NCBI Taxonomy" id="889272"/>
    <lineage>
        <taxon>Bacteria</taxon>
        <taxon>Pseudomonadati</taxon>
        <taxon>Myxococcota</taxon>
        <taxon>Polyangia</taxon>
        <taxon>Polyangiales</taxon>
        <taxon>Polyangiaceae</taxon>
        <taxon>Polyangium</taxon>
    </lineage>
</organism>
<dbReference type="RefSeq" id="WP_136927726.1">
    <property type="nucleotide sequence ID" value="NZ_SSMQ01000003.1"/>
</dbReference>
<proteinExistence type="predicted"/>
<reference evidence="2 3" key="1">
    <citation type="submission" date="2019-04" db="EMBL/GenBank/DDBJ databases">
        <authorList>
            <person name="Li Y."/>
            <person name="Wang J."/>
        </authorList>
    </citation>
    <scope>NUCLEOTIDE SEQUENCE [LARGE SCALE GENOMIC DNA]</scope>
    <source>
        <strain evidence="2 3">DSM 14668</strain>
    </source>
</reference>